<protein>
    <recommendedName>
        <fullName evidence="2">J domain-containing protein</fullName>
    </recommendedName>
</protein>
<feature type="transmembrane region" description="Helical" evidence="1">
    <location>
        <begin position="142"/>
        <end position="161"/>
    </location>
</feature>
<accession>A0AAV7S815</accession>
<dbReference type="EMBL" id="JANPWB010000008">
    <property type="protein sequence ID" value="KAJ1160614.1"/>
    <property type="molecule type" value="Genomic_DNA"/>
</dbReference>
<organism evidence="3 4">
    <name type="scientific">Pleurodeles waltl</name>
    <name type="common">Iberian ribbed newt</name>
    <dbReference type="NCBI Taxonomy" id="8319"/>
    <lineage>
        <taxon>Eukaryota</taxon>
        <taxon>Metazoa</taxon>
        <taxon>Chordata</taxon>
        <taxon>Craniata</taxon>
        <taxon>Vertebrata</taxon>
        <taxon>Euteleostomi</taxon>
        <taxon>Amphibia</taxon>
        <taxon>Batrachia</taxon>
        <taxon>Caudata</taxon>
        <taxon>Salamandroidea</taxon>
        <taxon>Salamandridae</taxon>
        <taxon>Pleurodelinae</taxon>
        <taxon>Pleurodeles</taxon>
    </lineage>
</organism>
<name>A0AAV7S815_PLEWA</name>
<feature type="domain" description="J" evidence="2">
    <location>
        <begin position="237"/>
        <end position="299"/>
    </location>
</feature>
<evidence type="ECO:0000259" key="2">
    <source>
        <dbReference type="PROSITE" id="PS50076"/>
    </source>
</evidence>
<keyword evidence="1" id="KW-0812">Transmembrane</keyword>
<dbReference type="Gene3D" id="1.10.287.110">
    <property type="entry name" value="DnaJ domain"/>
    <property type="match status" value="1"/>
</dbReference>
<keyword evidence="4" id="KW-1185">Reference proteome</keyword>
<feature type="transmembrane region" description="Helical" evidence="1">
    <location>
        <begin position="103"/>
        <end position="121"/>
    </location>
</feature>
<proteinExistence type="predicted"/>
<dbReference type="InterPro" id="IPR001623">
    <property type="entry name" value="DnaJ_domain"/>
</dbReference>
<dbReference type="SUPFAM" id="SSF46565">
    <property type="entry name" value="Chaperone J-domain"/>
    <property type="match status" value="1"/>
</dbReference>
<evidence type="ECO:0000256" key="1">
    <source>
        <dbReference type="SAM" id="Phobius"/>
    </source>
</evidence>
<feature type="transmembrane region" description="Helical" evidence="1">
    <location>
        <begin position="181"/>
        <end position="200"/>
    </location>
</feature>
<comment type="caution">
    <text evidence="3">The sequence shown here is derived from an EMBL/GenBank/DDBJ whole genome shotgun (WGS) entry which is preliminary data.</text>
</comment>
<dbReference type="PANTHER" id="PTHR44733:SF1">
    <property type="entry name" value="DNAJ HOMOLOG SUBFAMILY C MEMBER 22"/>
    <property type="match status" value="1"/>
</dbReference>
<feature type="transmembrane region" description="Helical" evidence="1">
    <location>
        <begin position="39"/>
        <end position="57"/>
    </location>
</feature>
<dbReference type="SMART" id="SM00271">
    <property type="entry name" value="DnaJ"/>
    <property type="match status" value="1"/>
</dbReference>
<dbReference type="PROSITE" id="PS50076">
    <property type="entry name" value="DNAJ_2"/>
    <property type="match status" value="1"/>
</dbReference>
<evidence type="ECO:0000313" key="3">
    <source>
        <dbReference type="EMBL" id="KAJ1160614.1"/>
    </source>
</evidence>
<evidence type="ECO:0000313" key="4">
    <source>
        <dbReference type="Proteomes" id="UP001066276"/>
    </source>
</evidence>
<dbReference type="CDD" id="cd06257">
    <property type="entry name" value="DnaJ"/>
    <property type="match status" value="1"/>
</dbReference>
<dbReference type="GO" id="GO:0016020">
    <property type="term" value="C:membrane"/>
    <property type="evidence" value="ECO:0007669"/>
    <property type="project" value="TreeGrafter"/>
</dbReference>
<dbReference type="AlphaFoldDB" id="A0AAV7S815"/>
<sequence length="299" mass="34117">MGWLWEFWRIPGFVAQANRKSPPQNKLQDVVPNMSVTRLLGQMVVGIYFGIVAVICLSSLGSFYFIALPLAVGLGVYLVASLGDQTSDLWRTMVAAFVTSPIFYGRFIGMLPITIVASATAQQCRRYKPPRTGTEENISLRLYRLGLAYLAFTAPLAYSAFYNTTVTINYIAESIGAVLDWLSVFPTLSALLEGVLLLPYHCWMLITGGRGFGTGYFREWENIYQFVHSFQQEKQEMAYKVLGLDRAAKPEDIQYTYRELVKLWHPDHNRHRVQEAEQRFIEIQEAYETLTHMRKSKPT</sequence>
<feature type="transmembrane region" description="Helical" evidence="1">
    <location>
        <begin position="64"/>
        <end position="83"/>
    </location>
</feature>
<keyword evidence="1" id="KW-0472">Membrane</keyword>
<gene>
    <name evidence="3" type="ORF">NDU88_001110</name>
</gene>
<keyword evidence="1" id="KW-1133">Transmembrane helix</keyword>
<reference evidence="3" key="1">
    <citation type="journal article" date="2022" name="bioRxiv">
        <title>Sequencing and chromosome-scale assembly of the giantPleurodeles waltlgenome.</title>
        <authorList>
            <person name="Brown T."/>
            <person name="Elewa A."/>
            <person name="Iarovenko S."/>
            <person name="Subramanian E."/>
            <person name="Araus A.J."/>
            <person name="Petzold A."/>
            <person name="Susuki M."/>
            <person name="Suzuki K.-i.T."/>
            <person name="Hayashi T."/>
            <person name="Toyoda A."/>
            <person name="Oliveira C."/>
            <person name="Osipova E."/>
            <person name="Leigh N.D."/>
            <person name="Simon A."/>
            <person name="Yun M.H."/>
        </authorList>
    </citation>
    <scope>NUCLEOTIDE SEQUENCE</scope>
    <source>
        <strain evidence="3">20211129_DDA</strain>
        <tissue evidence="3">Liver</tissue>
    </source>
</reference>
<dbReference type="Proteomes" id="UP001066276">
    <property type="component" value="Chromosome 4_2"/>
</dbReference>
<dbReference type="Pfam" id="PF00226">
    <property type="entry name" value="DnaJ"/>
    <property type="match status" value="1"/>
</dbReference>
<dbReference type="PRINTS" id="PR00625">
    <property type="entry name" value="JDOMAIN"/>
</dbReference>
<dbReference type="PANTHER" id="PTHR44733">
    <property type="entry name" value="DNAJ HOMOLOG SUBFAMILY C MEMBER 22"/>
    <property type="match status" value="1"/>
</dbReference>
<dbReference type="InterPro" id="IPR036869">
    <property type="entry name" value="J_dom_sf"/>
</dbReference>